<protein>
    <submittedName>
        <fullName evidence="2">YlbF family regulator</fullName>
    </submittedName>
</protein>
<dbReference type="SUPFAM" id="SSF158622">
    <property type="entry name" value="YheA/YmcA-like"/>
    <property type="match status" value="1"/>
</dbReference>
<evidence type="ECO:0000313" key="3">
    <source>
        <dbReference type="Proteomes" id="UP001529275"/>
    </source>
</evidence>
<reference evidence="3" key="1">
    <citation type="submission" date="2023-06" db="EMBL/GenBank/DDBJ databases">
        <title>Identification and characterization of horizontal gene transfer across gut microbiota members of farm animals based on homology search.</title>
        <authorList>
            <person name="Zeman M."/>
            <person name="Kubasova T."/>
            <person name="Jahodarova E."/>
            <person name="Nykrynova M."/>
            <person name="Rychlik I."/>
        </authorList>
    </citation>
    <scope>NUCLEOTIDE SEQUENCE [LARGE SCALE GENOMIC DNA]</scope>
    <source>
        <strain evidence="3">ET341</strain>
    </source>
</reference>
<dbReference type="EMBL" id="JAUDCK010000018">
    <property type="protein sequence ID" value="MDM8195919.1"/>
    <property type="molecule type" value="Genomic_DNA"/>
</dbReference>
<gene>
    <name evidence="2" type="ORF">QUV98_06290</name>
</gene>
<proteinExistence type="predicted"/>
<dbReference type="InterPro" id="IPR023378">
    <property type="entry name" value="YheA/YmcA-like_dom_sf"/>
</dbReference>
<organism evidence="2 3">
    <name type="scientific">Massilimicrobiota timonensis</name>
    <dbReference type="NCBI Taxonomy" id="1776392"/>
    <lineage>
        <taxon>Bacteria</taxon>
        <taxon>Bacillati</taxon>
        <taxon>Bacillota</taxon>
        <taxon>Erysipelotrichia</taxon>
        <taxon>Erysipelotrichales</taxon>
        <taxon>Erysipelotrichaceae</taxon>
        <taxon>Massilimicrobiota</taxon>
    </lineage>
</organism>
<accession>A0ABT7UIE2</accession>
<dbReference type="InterPro" id="IPR010368">
    <property type="entry name" value="Com_YlbF"/>
</dbReference>
<keyword evidence="3" id="KW-1185">Reference proteome</keyword>
<reference evidence="2 3" key="2">
    <citation type="submission" date="2023-06" db="EMBL/GenBank/DDBJ databases">
        <authorList>
            <person name="Zeman M."/>
            <person name="Kubasova T."/>
            <person name="Jahodarova E."/>
            <person name="Nykrynova M."/>
            <person name="Rychlik I."/>
        </authorList>
    </citation>
    <scope>NUCLEOTIDE SEQUENCE [LARGE SCALE GENOMIC DNA]</scope>
    <source>
        <strain evidence="2 3">ET341</strain>
    </source>
</reference>
<evidence type="ECO:0000256" key="1">
    <source>
        <dbReference type="SAM" id="Coils"/>
    </source>
</evidence>
<sequence length="114" mass="13589">MKKLNKQVQEKAEALNQWILNQDIVKEYQRYEKKIQNDEVLKALEKELKQMQQAIVKAKHLNNDCESLIQAYQKKKKSFDENPLVYNYLVLKEEVNALLNQIQNDINLELKKKS</sequence>
<dbReference type="Gene3D" id="1.20.1500.10">
    <property type="entry name" value="YheA/YmcA-like"/>
    <property type="match status" value="1"/>
</dbReference>
<dbReference type="Pfam" id="PF06133">
    <property type="entry name" value="Com_YlbF"/>
    <property type="match status" value="1"/>
</dbReference>
<keyword evidence="1" id="KW-0175">Coiled coil</keyword>
<feature type="coiled-coil region" evidence="1">
    <location>
        <begin position="1"/>
        <end position="64"/>
    </location>
</feature>
<comment type="caution">
    <text evidence="2">The sequence shown here is derived from an EMBL/GenBank/DDBJ whole genome shotgun (WGS) entry which is preliminary data.</text>
</comment>
<name>A0ABT7UIE2_9FIRM</name>
<evidence type="ECO:0000313" key="2">
    <source>
        <dbReference type="EMBL" id="MDM8195919.1"/>
    </source>
</evidence>
<dbReference type="Proteomes" id="UP001529275">
    <property type="component" value="Unassembled WGS sequence"/>
</dbReference>
<dbReference type="RefSeq" id="WP_087244204.1">
    <property type="nucleotide sequence ID" value="NZ_JAUDCK010000018.1"/>
</dbReference>